<name>A0AAD9XH89_9ROSI</name>
<keyword evidence="2" id="KW-1185">Reference proteome</keyword>
<dbReference type="EMBL" id="JANJYI010000002">
    <property type="protein sequence ID" value="KAK2659419.1"/>
    <property type="molecule type" value="Genomic_DNA"/>
</dbReference>
<sequence>MKHILNRSNGRVEIDYFIRCPVVRRYTILTSNIAECLNSCLRHARQMLVAVLIKFIRDMM</sequence>
<gene>
    <name evidence="1" type="ORF">Ddye_005952</name>
</gene>
<evidence type="ECO:0008006" key="3">
    <source>
        <dbReference type="Google" id="ProtNLM"/>
    </source>
</evidence>
<protein>
    <recommendedName>
        <fullName evidence="3">Transposase</fullName>
    </recommendedName>
</protein>
<evidence type="ECO:0000313" key="1">
    <source>
        <dbReference type="EMBL" id="KAK2659419.1"/>
    </source>
</evidence>
<accession>A0AAD9XH89</accession>
<proteinExistence type="predicted"/>
<comment type="caution">
    <text evidence="1">The sequence shown here is derived from an EMBL/GenBank/DDBJ whole genome shotgun (WGS) entry which is preliminary data.</text>
</comment>
<dbReference type="AlphaFoldDB" id="A0AAD9XH89"/>
<reference evidence="1" key="1">
    <citation type="journal article" date="2023" name="Plant J.">
        <title>Genome sequences and population genomics provide insights into the demographic history, inbreeding, and mutation load of two 'living fossil' tree species of Dipteronia.</title>
        <authorList>
            <person name="Feng Y."/>
            <person name="Comes H.P."/>
            <person name="Chen J."/>
            <person name="Zhu S."/>
            <person name="Lu R."/>
            <person name="Zhang X."/>
            <person name="Li P."/>
            <person name="Qiu J."/>
            <person name="Olsen K.M."/>
            <person name="Qiu Y."/>
        </authorList>
    </citation>
    <scope>NUCLEOTIDE SEQUENCE</scope>
    <source>
        <strain evidence="1">KIB01</strain>
    </source>
</reference>
<organism evidence="1 2">
    <name type="scientific">Dipteronia dyeriana</name>
    <dbReference type="NCBI Taxonomy" id="168575"/>
    <lineage>
        <taxon>Eukaryota</taxon>
        <taxon>Viridiplantae</taxon>
        <taxon>Streptophyta</taxon>
        <taxon>Embryophyta</taxon>
        <taxon>Tracheophyta</taxon>
        <taxon>Spermatophyta</taxon>
        <taxon>Magnoliopsida</taxon>
        <taxon>eudicotyledons</taxon>
        <taxon>Gunneridae</taxon>
        <taxon>Pentapetalae</taxon>
        <taxon>rosids</taxon>
        <taxon>malvids</taxon>
        <taxon>Sapindales</taxon>
        <taxon>Sapindaceae</taxon>
        <taxon>Hippocastanoideae</taxon>
        <taxon>Acereae</taxon>
        <taxon>Dipteronia</taxon>
    </lineage>
</organism>
<evidence type="ECO:0000313" key="2">
    <source>
        <dbReference type="Proteomes" id="UP001280121"/>
    </source>
</evidence>
<dbReference type="Proteomes" id="UP001280121">
    <property type="component" value="Unassembled WGS sequence"/>
</dbReference>